<gene>
    <name evidence="1" type="ORF">SSM2_082</name>
</gene>
<reference evidence="1 2" key="1">
    <citation type="journal article" date="2010" name="Environ. Microbiol.">
        <title>Genomic analysis of oceanic cyanobacterial myoviruses compared with T4-like myoviruses from diverse hosts and environments.</title>
        <authorList>
            <person name="Sullivan M.B."/>
            <person name="Huang K.H."/>
            <person name="Ignacio-Espinoza J.C."/>
            <person name="Berlin A.M."/>
            <person name="Kelly L."/>
            <person name="Weigele P.R."/>
            <person name="DeFrancesco A.S."/>
            <person name="Kern S.E."/>
            <person name="Thompson L.R."/>
            <person name="Young S."/>
            <person name="Yandava C."/>
            <person name="Fu R."/>
            <person name="Krastins B."/>
            <person name="Chase M."/>
            <person name="Sarracino D."/>
            <person name="Osburne M.S."/>
            <person name="Henn M.R."/>
            <person name="Chisholm S.W."/>
        </authorList>
    </citation>
    <scope>NUCLEOTIDE SEQUENCE [LARGE SCALE GENOMIC DNA]</scope>
    <source>
        <strain evidence="1">8017-1</strain>
    </source>
</reference>
<dbReference type="RefSeq" id="YP_004322238.1">
    <property type="nucleotide sequence ID" value="NC_015279.1"/>
</dbReference>
<protein>
    <submittedName>
        <fullName evidence="1">Uncharacterized protein</fullName>
    </submittedName>
</protein>
<sequence>MVCDTFRVFPSVAERRFFLSFININTMSTTSFCNGQSWSKFDAYYQNDDSGCWEDYLSPDEYEDVLDRKRYEQSMRRTAW</sequence>
<evidence type="ECO:0000313" key="2">
    <source>
        <dbReference type="Proteomes" id="UP000006524"/>
    </source>
</evidence>
<dbReference type="Proteomes" id="UP000006524">
    <property type="component" value="Segment"/>
</dbReference>
<dbReference type="EMBL" id="GU071095">
    <property type="protein sequence ID" value="ADO97424.1"/>
    <property type="molecule type" value="Genomic_DNA"/>
</dbReference>
<evidence type="ECO:0000313" key="1">
    <source>
        <dbReference type="EMBL" id="ADO97424.1"/>
    </source>
</evidence>
<name>E3SIX6_9CAUD</name>
<keyword evidence="2" id="KW-1185">Reference proteome</keyword>
<accession>E3SIX6</accession>
<dbReference type="KEGG" id="vg:10326714"/>
<proteinExistence type="predicted"/>
<dbReference type="GeneID" id="10326714"/>
<organism evidence="1 2">
    <name type="scientific">Synechococcus phage S-SM2</name>
    <dbReference type="NCBI Taxonomy" id="444860"/>
    <lineage>
        <taxon>Viruses</taxon>
        <taxon>Duplodnaviria</taxon>
        <taxon>Heunggongvirae</taxon>
        <taxon>Uroviricota</taxon>
        <taxon>Caudoviricetes</taxon>
        <taxon>Pantevenvirales</taxon>
        <taxon>Kyanoviridae</taxon>
        <taxon>Nilusvirus</taxon>
        <taxon>Nilusvirus ssm2</taxon>
    </lineage>
</organism>